<gene>
    <name evidence="1" type="ORF">LPTSP1_31480</name>
</gene>
<dbReference type="PANTHER" id="PTHR36849">
    <property type="entry name" value="CYTOPLASMIC PROTEIN-RELATED"/>
    <property type="match status" value="1"/>
</dbReference>
<sequence>MQIKIKRVYEAPSKEDGKRILVDRLWPRGISKESSKIDLWLKEVSPSNELRKWYGHDPDHWAEFKKRYWAELKSNPEGLGKLKTSLDEKVITFLYSSKNLEYNNAIALKEFLSK</sequence>
<dbReference type="Pfam" id="PF22752">
    <property type="entry name" value="DUF488-N3i"/>
    <property type="match status" value="1"/>
</dbReference>
<dbReference type="InterPro" id="IPR052552">
    <property type="entry name" value="YeaO-like"/>
</dbReference>
<protein>
    <recommendedName>
        <fullName evidence="3">DUF488 domain-containing protein</fullName>
    </recommendedName>
</protein>
<keyword evidence="2" id="KW-1185">Reference proteome</keyword>
<dbReference type="OrthoDB" id="9790745at2"/>
<evidence type="ECO:0000313" key="1">
    <source>
        <dbReference type="EMBL" id="GBF40134.1"/>
    </source>
</evidence>
<organism evidence="1 2">
    <name type="scientific">Leptospira johnsonii</name>
    <dbReference type="NCBI Taxonomy" id="1917820"/>
    <lineage>
        <taxon>Bacteria</taxon>
        <taxon>Pseudomonadati</taxon>
        <taxon>Spirochaetota</taxon>
        <taxon>Spirochaetia</taxon>
        <taxon>Leptospirales</taxon>
        <taxon>Leptospiraceae</taxon>
        <taxon>Leptospira</taxon>
    </lineage>
</organism>
<proteinExistence type="predicted"/>
<dbReference type="AlphaFoldDB" id="A0A2P2D669"/>
<accession>A0A2P2D669</accession>
<dbReference type="Proteomes" id="UP000245076">
    <property type="component" value="Unassembled WGS sequence"/>
</dbReference>
<dbReference type="EMBL" id="BFAY01000011">
    <property type="protein sequence ID" value="GBF40134.1"/>
    <property type="molecule type" value="Genomic_DNA"/>
</dbReference>
<reference evidence="1 2" key="1">
    <citation type="submission" date="2018-02" db="EMBL/GenBank/DDBJ databases">
        <title>Novel Leptospira species isolated from soil and water in Japan.</title>
        <authorList>
            <person name="Nakao R."/>
            <person name="Masuzawa T."/>
        </authorList>
    </citation>
    <scope>NUCLEOTIDE SEQUENCE [LARGE SCALE GENOMIC DNA]</scope>
    <source>
        <strain evidence="1 2">E8</strain>
    </source>
</reference>
<comment type="caution">
    <text evidence="1">The sequence shown here is derived from an EMBL/GenBank/DDBJ whole genome shotgun (WGS) entry which is preliminary data.</text>
</comment>
<evidence type="ECO:0000313" key="2">
    <source>
        <dbReference type="Proteomes" id="UP000245076"/>
    </source>
</evidence>
<name>A0A2P2D669_9LEPT</name>
<dbReference type="RefSeq" id="WP_108929644.1">
    <property type="nucleotide sequence ID" value="NZ_BFAY01000011.1"/>
</dbReference>
<evidence type="ECO:0008006" key="3">
    <source>
        <dbReference type="Google" id="ProtNLM"/>
    </source>
</evidence>
<dbReference type="PANTHER" id="PTHR36849:SF1">
    <property type="entry name" value="CYTOPLASMIC PROTEIN"/>
    <property type="match status" value="1"/>
</dbReference>